<feature type="domain" description="ABC transporter" evidence="4">
    <location>
        <begin position="12"/>
        <end position="239"/>
    </location>
</feature>
<protein>
    <submittedName>
        <fullName evidence="5">Fe(3+) dicitrate transport ATP-binding protein FecE</fullName>
    </submittedName>
</protein>
<sequence length="267" mass="27886">MTHRSAAITIGLSAQGLGVRRGGTTILSDITLSLPATGSVALIGPNGAGKSTLLRALAGLLTPDHGTVRLGDRPVAALPAAERAATIGFLPQHFAPHWDLRVADLVRLGVERGGTASPDGVAAVLATHGLGPLAQRRWSALSGGERARVLLAMVLAVDPPVLIADEPGASLDVRHRIGVVDGLARRGRDRLCIVAMHDLDLAFRAFDRVVLLAGGRLAAAGTAADLFHDRRLDRAFGVDFMRLETPHGRLLQAVARPDADDIGSGRN</sequence>
<dbReference type="Pfam" id="PF00005">
    <property type="entry name" value="ABC_tran"/>
    <property type="match status" value="1"/>
</dbReference>
<dbReference type="OrthoDB" id="9805601at2"/>
<dbReference type="InterPro" id="IPR003593">
    <property type="entry name" value="AAA+_ATPase"/>
</dbReference>
<dbReference type="SMART" id="SM00382">
    <property type="entry name" value="AAA"/>
    <property type="match status" value="1"/>
</dbReference>
<accession>A0A447CU25</accession>
<evidence type="ECO:0000256" key="2">
    <source>
        <dbReference type="ARBA" id="ARBA00022741"/>
    </source>
</evidence>
<evidence type="ECO:0000256" key="1">
    <source>
        <dbReference type="ARBA" id="ARBA00005417"/>
    </source>
</evidence>
<dbReference type="PANTHER" id="PTHR42794">
    <property type="entry name" value="HEMIN IMPORT ATP-BINDING PROTEIN HMUV"/>
    <property type="match status" value="1"/>
</dbReference>
<dbReference type="AlphaFoldDB" id="A0A447CU25"/>
<dbReference type="EMBL" id="UWOC01000134">
    <property type="protein sequence ID" value="VCU08727.1"/>
    <property type="molecule type" value="Genomic_DNA"/>
</dbReference>
<dbReference type="CDD" id="cd03214">
    <property type="entry name" value="ABC_Iron-Siderophores_B12_Hemin"/>
    <property type="match status" value="1"/>
</dbReference>
<keyword evidence="3 5" id="KW-0067">ATP-binding</keyword>
<organism evidence="5 6">
    <name type="scientific">Rhodoplanes serenus</name>
    <dbReference type="NCBI Taxonomy" id="200615"/>
    <lineage>
        <taxon>Bacteria</taxon>
        <taxon>Pseudomonadati</taxon>
        <taxon>Pseudomonadota</taxon>
        <taxon>Alphaproteobacteria</taxon>
        <taxon>Hyphomicrobiales</taxon>
        <taxon>Nitrobacteraceae</taxon>
        <taxon>Rhodoplanes</taxon>
    </lineage>
</organism>
<dbReference type="InterPro" id="IPR003439">
    <property type="entry name" value="ABC_transporter-like_ATP-bd"/>
</dbReference>
<proteinExistence type="inferred from homology"/>
<dbReference type="Proteomes" id="UP000289200">
    <property type="component" value="Unassembled WGS sequence"/>
</dbReference>
<name>A0A447CU25_9BRAD</name>
<evidence type="ECO:0000313" key="6">
    <source>
        <dbReference type="Proteomes" id="UP000289200"/>
    </source>
</evidence>
<dbReference type="InterPro" id="IPR027417">
    <property type="entry name" value="P-loop_NTPase"/>
</dbReference>
<dbReference type="PANTHER" id="PTHR42794:SF2">
    <property type="entry name" value="ABC TRANSPORTER ATP-BINDING PROTEIN"/>
    <property type="match status" value="1"/>
</dbReference>
<keyword evidence="6" id="KW-1185">Reference proteome</keyword>
<keyword evidence="2" id="KW-0547">Nucleotide-binding</keyword>
<dbReference type="Gene3D" id="3.40.50.300">
    <property type="entry name" value="P-loop containing nucleotide triphosphate hydrolases"/>
    <property type="match status" value="1"/>
</dbReference>
<evidence type="ECO:0000256" key="3">
    <source>
        <dbReference type="ARBA" id="ARBA00022840"/>
    </source>
</evidence>
<dbReference type="RefSeq" id="WP_129608772.1">
    <property type="nucleotide sequence ID" value="NZ_UWOC01000134.1"/>
</dbReference>
<evidence type="ECO:0000313" key="5">
    <source>
        <dbReference type="EMBL" id="VCU08727.1"/>
    </source>
</evidence>
<comment type="caution">
    <text evidence="5">The sequence shown here is derived from an EMBL/GenBank/DDBJ whole genome shotgun (WGS) entry which is preliminary data.</text>
</comment>
<dbReference type="GO" id="GO:0005524">
    <property type="term" value="F:ATP binding"/>
    <property type="evidence" value="ECO:0007669"/>
    <property type="project" value="UniProtKB-KW"/>
</dbReference>
<dbReference type="GO" id="GO:0016887">
    <property type="term" value="F:ATP hydrolysis activity"/>
    <property type="evidence" value="ECO:0007669"/>
    <property type="project" value="InterPro"/>
</dbReference>
<comment type="similarity">
    <text evidence="1">Belongs to the ABC transporter superfamily.</text>
</comment>
<reference evidence="6" key="1">
    <citation type="submission" date="2018-10" db="EMBL/GenBank/DDBJ databases">
        <authorList>
            <person name="Peiro R."/>
            <person name="Begona"/>
            <person name="Cbmso G."/>
            <person name="Lopez M."/>
            <person name="Gonzalez S."/>
            <person name="Sacristan E."/>
            <person name="Castillo E."/>
        </authorList>
    </citation>
    <scope>NUCLEOTIDE SEQUENCE [LARGE SCALE GENOMIC DNA]</scope>
</reference>
<gene>
    <name evidence="5" type="primary">fecE_3</name>
    <name evidence="5" type="ORF">RHODGE_RHODGE_01891</name>
</gene>
<dbReference type="PROSITE" id="PS00211">
    <property type="entry name" value="ABC_TRANSPORTER_1"/>
    <property type="match status" value="1"/>
</dbReference>
<dbReference type="PROSITE" id="PS50893">
    <property type="entry name" value="ABC_TRANSPORTER_2"/>
    <property type="match status" value="1"/>
</dbReference>
<dbReference type="InterPro" id="IPR017871">
    <property type="entry name" value="ABC_transporter-like_CS"/>
</dbReference>
<dbReference type="SUPFAM" id="SSF52540">
    <property type="entry name" value="P-loop containing nucleoside triphosphate hydrolases"/>
    <property type="match status" value="1"/>
</dbReference>
<evidence type="ECO:0000259" key="4">
    <source>
        <dbReference type="PROSITE" id="PS50893"/>
    </source>
</evidence>